<dbReference type="EMBL" id="PDJE01000001">
    <property type="protein sequence ID" value="PFG31120.1"/>
    <property type="molecule type" value="Genomic_DNA"/>
</dbReference>
<dbReference type="Proteomes" id="UP000221369">
    <property type="component" value="Unassembled WGS sequence"/>
</dbReference>
<protein>
    <recommendedName>
        <fullName evidence="3">Protein ImuA</fullName>
    </recommendedName>
</protein>
<comment type="caution">
    <text evidence="1">The sequence shown here is derived from an EMBL/GenBank/DDBJ whole genome shotgun (WGS) entry which is preliminary data.</text>
</comment>
<evidence type="ECO:0008006" key="3">
    <source>
        <dbReference type="Google" id="ProtNLM"/>
    </source>
</evidence>
<gene>
    <name evidence="1" type="ORF">ATJ78_2070</name>
</gene>
<keyword evidence="2" id="KW-1185">Reference proteome</keyword>
<dbReference type="AlphaFoldDB" id="A0A2A9DYW3"/>
<organism evidence="1 2">
    <name type="scientific">Paramicrobacterium agarici</name>
    <dbReference type="NCBI Taxonomy" id="630514"/>
    <lineage>
        <taxon>Bacteria</taxon>
        <taxon>Bacillati</taxon>
        <taxon>Actinomycetota</taxon>
        <taxon>Actinomycetes</taxon>
        <taxon>Micrococcales</taxon>
        <taxon>Microbacteriaceae</taxon>
        <taxon>Paramicrobacterium</taxon>
    </lineage>
</organism>
<evidence type="ECO:0000313" key="2">
    <source>
        <dbReference type="Proteomes" id="UP000221369"/>
    </source>
</evidence>
<proteinExistence type="predicted"/>
<reference evidence="1 2" key="1">
    <citation type="submission" date="2017-10" db="EMBL/GenBank/DDBJ databases">
        <title>Sequencing the genomes of 1000 actinobacteria strains.</title>
        <authorList>
            <person name="Klenk H.-P."/>
        </authorList>
    </citation>
    <scope>NUCLEOTIDE SEQUENCE [LARGE SCALE GENOMIC DNA]</scope>
    <source>
        <strain evidence="1 2">DSM 21798</strain>
    </source>
</reference>
<name>A0A2A9DYW3_9MICO</name>
<evidence type="ECO:0000313" key="1">
    <source>
        <dbReference type="EMBL" id="PFG31120.1"/>
    </source>
</evidence>
<sequence>MFDYGGMKTGAARAWDAVDASASSRADVLAELSGRIRSMQRSTLGAGSEAPVVPVASELGGLFPRGGLKPGGVYEVLSPLLATMLLSAATRRGDWVAVVGMPDFSAAAAMAAGVDFERLIVVPHPGDQGMRVSAALADVMSVVVLGDAATVSAGEAQRLEARLRRTGSVMLRLGEWPGAEDRLAISERRWSGLRAGHGHLAACRITATARGRSGIPRRVSFTLSEMSDPPGLIEHSDE</sequence>
<accession>A0A2A9DYW3</accession>